<dbReference type="GO" id="GO:0005763">
    <property type="term" value="C:mitochondrial small ribosomal subunit"/>
    <property type="evidence" value="ECO:0007669"/>
    <property type="project" value="TreeGrafter"/>
</dbReference>
<dbReference type="Gene3D" id="3.30.230.10">
    <property type="match status" value="1"/>
</dbReference>
<dbReference type="OrthoDB" id="10254627at2759"/>
<dbReference type="NCBIfam" id="NF001099">
    <property type="entry name" value="PRK00132.1"/>
    <property type="match status" value="1"/>
</dbReference>
<accession>A0A8H3IFF1</accession>
<dbReference type="InterPro" id="IPR000754">
    <property type="entry name" value="Ribosomal_uS9"/>
</dbReference>
<proteinExistence type="inferred from homology"/>
<dbReference type="GO" id="GO:0003735">
    <property type="term" value="F:structural constituent of ribosome"/>
    <property type="evidence" value="ECO:0007669"/>
    <property type="project" value="InterPro"/>
</dbReference>
<evidence type="ECO:0000256" key="4">
    <source>
        <dbReference type="ARBA" id="ARBA00039318"/>
    </source>
</evidence>
<dbReference type="PROSITE" id="PS00360">
    <property type="entry name" value="RIBOSOMAL_S9"/>
    <property type="match status" value="1"/>
</dbReference>
<evidence type="ECO:0000256" key="6">
    <source>
        <dbReference type="RuleBase" id="RU003815"/>
    </source>
</evidence>
<gene>
    <name evidence="8" type="primary">MRPS9</name>
    <name evidence="8" type="ORF">HETSPECPRED_000419</name>
</gene>
<keyword evidence="2 6" id="KW-0689">Ribosomal protein</keyword>
<name>A0A8H3IFF1_9LECA</name>
<evidence type="ECO:0000256" key="1">
    <source>
        <dbReference type="ARBA" id="ARBA00005251"/>
    </source>
</evidence>
<sequence length="309" mass="34510">MATKLSGALPYRLLKRCPHCDSHVPRRSQISLSRQRRQKLSTSQGKLAVAAPEIDLSTIELKPPNPTHARIVPASPSYFTGRPLYIDNLLSLQSLLRKYQTLPTVEPGLAPRVAWKTVSQYRLVVGEPVRPSKYTFVLRILKRLNQIHPELVPPELQDELQIYKRDVDPFANRPTPGVIDEFGRSYGVGRRKSSSAKVYLVQGTGEVLINGKSITTVFGRIHDRESALWALKATGRIDKYNVWALVTGGGTTGQAEAITLGAAKALMVHEPALKPALRRAGCITRDPRRVERKKPGHVKARKMPTWVKR</sequence>
<dbReference type="Proteomes" id="UP000664521">
    <property type="component" value="Unassembled WGS sequence"/>
</dbReference>
<dbReference type="PANTHER" id="PTHR21569">
    <property type="entry name" value="RIBOSOMAL PROTEIN S9"/>
    <property type="match status" value="1"/>
</dbReference>
<evidence type="ECO:0000313" key="9">
    <source>
        <dbReference type="Proteomes" id="UP000664521"/>
    </source>
</evidence>
<dbReference type="SUPFAM" id="SSF54211">
    <property type="entry name" value="Ribosomal protein S5 domain 2-like"/>
    <property type="match status" value="1"/>
</dbReference>
<evidence type="ECO:0000256" key="5">
    <source>
        <dbReference type="ARBA" id="ARBA00042623"/>
    </source>
</evidence>
<keyword evidence="3 6" id="KW-0687">Ribonucleoprotein</keyword>
<evidence type="ECO:0000313" key="8">
    <source>
        <dbReference type="EMBL" id="CAF9911694.1"/>
    </source>
</evidence>
<dbReference type="GO" id="GO:0006412">
    <property type="term" value="P:translation"/>
    <property type="evidence" value="ECO:0007669"/>
    <property type="project" value="InterPro"/>
</dbReference>
<dbReference type="GO" id="GO:0003723">
    <property type="term" value="F:RNA binding"/>
    <property type="evidence" value="ECO:0007669"/>
    <property type="project" value="TreeGrafter"/>
</dbReference>
<evidence type="ECO:0000256" key="3">
    <source>
        <dbReference type="ARBA" id="ARBA00023274"/>
    </source>
</evidence>
<dbReference type="InterPro" id="IPR020568">
    <property type="entry name" value="Ribosomal_Su5_D2-typ_SF"/>
</dbReference>
<evidence type="ECO:0000256" key="2">
    <source>
        <dbReference type="ARBA" id="ARBA00022980"/>
    </source>
</evidence>
<organism evidence="8 9">
    <name type="scientific">Heterodermia speciosa</name>
    <dbReference type="NCBI Taxonomy" id="116794"/>
    <lineage>
        <taxon>Eukaryota</taxon>
        <taxon>Fungi</taxon>
        <taxon>Dikarya</taxon>
        <taxon>Ascomycota</taxon>
        <taxon>Pezizomycotina</taxon>
        <taxon>Lecanoromycetes</taxon>
        <taxon>OSLEUM clade</taxon>
        <taxon>Lecanoromycetidae</taxon>
        <taxon>Caliciales</taxon>
        <taxon>Physciaceae</taxon>
        <taxon>Heterodermia</taxon>
    </lineage>
</organism>
<comment type="similarity">
    <text evidence="1 6">Belongs to the universal ribosomal protein uS9 family.</text>
</comment>
<dbReference type="InterPro" id="IPR014721">
    <property type="entry name" value="Ribsml_uS5_D2-typ_fold_subgr"/>
</dbReference>
<dbReference type="InterPro" id="IPR023035">
    <property type="entry name" value="Ribosomal_uS9_bac/plastid"/>
</dbReference>
<protein>
    <recommendedName>
        <fullName evidence="4">Small ribosomal subunit protein uS9m</fullName>
    </recommendedName>
    <alternativeName>
        <fullName evidence="5">37S ribosomal protein S9, mitochondrial</fullName>
    </alternativeName>
</protein>
<dbReference type="EMBL" id="CAJPDS010000010">
    <property type="protein sequence ID" value="CAF9911694.1"/>
    <property type="molecule type" value="Genomic_DNA"/>
</dbReference>
<dbReference type="Pfam" id="PF00380">
    <property type="entry name" value="Ribosomal_S9"/>
    <property type="match status" value="1"/>
</dbReference>
<reference evidence="8" key="1">
    <citation type="submission" date="2021-03" db="EMBL/GenBank/DDBJ databases">
        <authorList>
            <person name="Tagirdzhanova G."/>
        </authorList>
    </citation>
    <scope>NUCLEOTIDE SEQUENCE</scope>
</reference>
<dbReference type="AlphaFoldDB" id="A0A8H3IFF1"/>
<comment type="caution">
    <text evidence="8">The sequence shown here is derived from an EMBL/GenBank/DDBJ whole genome shotgun (WGS) entry which is preliminary data.</text>
</comment>
<dbReference type="InterPro" id="IPR020574">
    <property type="entry name" value="Ribosomal_uS9_CS"/>
</dbReference>
<dbReference type="FunFam" id="3.30.230.10:FF:000001">
    <property type="entry name" value="30S ribosomal protein S9"/>
    <property type="match status" value="1"/>
</dbReference>
<dbReference type="PANTHER" id="PTHR21569:SF1">
    <property type="entry name" value="SMALL RIBOSOMAL SUBUNIT PROTEIN US9M"/>
    <property type="match status" value="1"/>
</dbReference>
<feature type="region of interest" description="Disordered" evidence="7">
    <location>
        <begin position="290"/>
        <end position="309"/>
    </location>
</feature>
<evidence type="ECO:0000256" key="7">
    <source>
        <dbReference type="SAM" id="MobiDB-lite"/>
    </source>
</evidence>
<keyword evidence="9" id="KW-1185">Reference proteome</keyword>